<dbReference type="AlphaFoldDB" id="B3SDS3"/>
<feature type="non-terminal residue" evidence="1">
    <location>
        <position position="1"/>
    </location>
</feature>
<dbReference type="CTD" id="6759599"/>
<evidence type="ECO:0000313" key="2">
    <source>
        <dbReference type="Proteomes" id="UP000009022"/>
    </source>
</evidence>
<dbReference type="RefSeq" id="XP_002118386.1">
    <property type="nucleotide sequence ID" value="XM_002118350.1"/>
</dbReference>
<dbReference type="InterPro" id="IPR036397">
    <property type="entry name" value="RNaseH_sf"/>
</dbReference>
<accession>B3SDS3</accession>
<organism evidence="1 2">
    <name type="scientific">Trichoplax adhaerens</name>
    <name type="common">Trichoplax reptans</name>
    <dbReference type="NCBI Taxonomy" id="10228"/>
    <lineage>
        <taxon>Eukaryota</taxon>
        <taxon>Metazoa</taxon>
        <taxon>Placozoa</taxon>
        <taxon>Uniplacotomia</taxon>
        <taxon>Trichoplacea</taxon>
        <taxon>Trichoplacidae</taxon>
        <taxon>Trichoplax</taxon>
    </lineage>
</organism>
<dbReference type="EMBL" id="DS985285">
    <property type="protein sequence ID" value="EDV19125.1"/>
    <property type="molecule type" value="Genomic_DNA"/>
</dbReference>
<protein>
    <submittedName>
        <fullName evidence="1">Uncharacterized protein</fullName>
    </submittedName>
</protein>
<sequence>VEHLTTLSLELHIGTRKDLSPDPEFDSVLGIFYHVHRDIPDGDALRKEITGMILV</sequence>
<dbReference type="GeneID" id="6759599"/>
<reference evidence="1 2" key="1">
    <citation type="journal article" date="2008" name="Nature">
        <title>The Trichoplax genome and the nature of placozoans.</title>
        <authorList>
            <person name="Srivastava M."/>
            <person name="Begovic E."/>
            <person name="Chapman J."/>
            <person name="Putnam N.H."/>
            <person name="Hellsten U."/>
            <person name="Kawashima T."/>
            <person name="Kuo A."/>
            <person name="Mitros T."/>
            <person name="Salamov A."/>
            <person name="Carpenter M.L."/>
            <person name="Signorovitch A.Y."/>
            <person name="Moreno M.A."/>
            <person name="Kamm K."/>
            <person name="Grimwood J."/>
            <person name="Schmutz J."/>
            <person name="Shapiro H."/>
            <person name="Grigoriev I.V."/>
            <person name="Buss L.W."/>
            <person name="Schierwater B."/>
            <person name="Dellaporta S.L."/>
            <person name="Rokhsar D.S."/>
        </authorList>
    </citation>
    <scope>NUCLEOTIDE SEQUENCE [LARGE SCALE GENOMIC DNA]</scope>
    <source>
        <strain evidence="1 2">Grell-BS-1999</strain>
    </source>
</reference>
<gene>
    <name evidence="1" type="ORF">TRIADDRAFT_9547</name>
</gene>
<dbReference type="KEGG" id="tad:TRIADDRAFT_9547"/>
<proteinExistence type="predicted"/>
<dbReference type="eggNOG" id="KOG0968">
    <property type="taxonomic scope" value="Eukaryota"/>
</dbReference>
<dbReference type="OrthoDB" id="2414538at2759"/>
<dbReference type="Gene3D" id="3.30.420.10">
    <property type="entry name" value="Ribonuclease H-like superfamily/Ribonuclease H"/>
    <property type="match status" value="1"/>
</dbReference>
<name>B3SDS3_TRIAD</name>
<dbReference type="GO" id="GO:0003676">
    <property type="term" value="F:nucleic acid binding"/>
    <property type="evidence" value="ECO:0007669"/>
    <property type="project" value="InterPro"/>
</dbReference>
<dbReference type="STRING" id="10228.B3SDS3"/>
<keyword evidence="2" id="KW-1185">Reference proteome</keyword>
<dbReference type="HOGENOM" id="CLU_3038478_0_0_1"/>
<evidence type="ECO:0000313" key="1">
    <source>
        <dbReference type="EMBL" id="EDV19125.1"/>
    </source>
</evidence>
<dbReference type="Proteomes" id="UP000009022">
    <property type="component" value="Unassembled WGS sequence"/>
</dbReference>
<dbReference type="InParanoid" id="B3SDS3"/>
<feature type="non-terminal residue" evidence="1">
    <location>
        <position position="55"/>
    </location>
</feature>